<organism evidence="3 4">
    <name type="scientific">Methylohalomonas lacus</name>
    <dbReference type="NCBI Taxonomy" id="398773"/>
    <lineage>
        <taxon>Bacteria</taxon>
        <taxon>Pseudomonadati</taxon>
        <taxon>Pseudomonadota</taxon>
        <taxon>Gammaproteobacteria</taxon>
        <taxon>Methylohalomonadales</taxon>
        <taxon>Methylohalomonadaceae</taxon>
        <taxon>Methylohalomonas</taxon>
    </lineage>
</organism>
<dbReference type="SUPFAM" id="SSF64307">
    <property type="entry name" value="SirA-like"/>
    <property type="match status" value="1"/>
</dbReference>
<dbReference type="PANTHER" id="PTHR33279:SF6">
    <property type="entry name" value="SULFUR CARRIER PROTEIN YEDF-RELATED"/>
    <property type="match status" value="1"/>
</dbReference>
<keyword evidence="3" id="KW-0808">Transferase</keyword>
<dbReference type="Proteomes" id="UP001204445">
    <property type="component" value="Unassembled WGS sequence"/>
</dbReference>
<keyword evidence="4" id="KW-1185">Reference proteome</keyword>
<gene>
    <name evidence="3" type="ORF">J2T55_002651</name>
</gene>
<reference evidence="3" key="1">
    <citation type="submission" date="2022-08" db="EMBL/GenBank/DDBJ databases">
        <title>Genomic Encyclopedia of Type Strains, Phase III (KMG-III): the genomes of soil and plant-associated and newly described type strains.</title>
        <authorList>
            <person name="Whitman W."/>
        </authorList>
    </citation>
    <scope>NUCLEOTIDE SEQUENCE</scope>
    <source>
        <strain evidence="3">HMT 1</strain>
    </source>
</reference>
<evidence type="ECO:0000313" key="4">
    <source>
        <dbReference type="Proteomes" id="UP001204445"/>
    </source>
</evidence>
<dbReference type="EC" id="2.8.1.-" evidence="3"/>
<proteinExistence type="inferred from homology"/>
<evidence type="ECO:0000256" key="1">
    <source>
        <dbReference type="ARBA" id="ARBA00008984"/>
    </source>
</evidence>
<feature type="domain" description="UPF0033" evidence="2">
    <location>
        <begin position="12"/>
        <end position="36"/>
    </location>
</feature>
<accession>A0AAE3HLM6</accession>
<dbReference type="Gene3D" id="3.30.110.40">
    <property type="entry name" value="TusA-like domain"/>
    <property type="match status" value="1"/>
</dbReference>
<dbReference type="GO" id="GO:0016740">
    <property type="term" value="F:transferase activity"/>
    <property type="evidence" value="ECO:0007669"/>
    <property type="project" value="UniProtKB-KW"/>
</dbReference>
<dbReference type="PROSITE" id="PS01148">
    <property type="entry name" value="UPF0033"/>
    <property type="match status" value="1"/>
</dbReference>
<dbReference type="AlphaFoldDB" id="A0AAE3HLM6"/>
<name>A0AAE3HLM6_9GAMM</name>
<sequence length="87" mass="9889">MSTEQLHYDDQLDAKGLNCPLPILKTKVLLNRMAIGQVLYVEATDPHSVVDFEAYCARTGHELVHKVEDDEGVYAFYIRRVENARPA</sequence>
<dbReference type="PANTHER" id="PTHR33279">
    <property type="entry name" value="SULFUR CARRIER PROTEIN YEDF-RELATED"/>
    <property type="match status" value="1"/>
</dbReference>
<comment type="caution">
    <text evidence="3">The sequence shown here is derived from an EMBL/GenBank/DDBJ whole genome shotgun (WGS) entry which is preliminary data.</text>
</comment>
<dbReference type="InterPro" id="IPR036868">
    <property type="entry name" value="TusA-like_sf"/>
</dbReference>
<dbReference type="Pfam" id="PF01206">
    <property type="entry name" value="TusA"/>
    <property type="match status" value="1"/>
</dbReference>
<evidence type="ECO:0000313" key="3">
    <source>
        <dbReference type="EMBL" id="MCS3904611.1"/>
    </source>
</evidence>
<dbReference type="InterPro" id="IPR001455">
    <property type="entry name" value="TusA-like"/>
</dbReference>
<dbReference type="CDD" id="cd00291">
    <property type="entry name" value="SirA_YedF_YeeD"/>
    <property type="match status" value="1"/>
</dbReference>
<comment type="similarity">
    <text evidence="1">Belongs to the sulfur carrier protein TusA family.</text>
</comment>
<evidence type="ECO:0000259" key="2">
    <source>
        <dbReference type="PROSITE" id="PS01148"/>
    </source>
</evidence>
<protein>
    <submittedName>
        <fullName evidence="3">tRNA 2-thiouridine synthesizing protein A</fullName>
        <ecNumber evidence="3">2.8.1.-</ecNumber>
    </submittedName>
</protein>
<dbReference type="EMBL" id="JANUCT010000030">
    <property type="protein sequence ID" value="MCS3904611.1"/>
    <property type="molecule type" value="Genomic_DNA"/>
</dbReference>